<dbReference type="UniPathway" id="UPA00078"/>
<dbReference type="PROSITE" id="PS00599">
    <property type="entry name" value="AA_TRANSFER_CLASS_2"/>
    <property type="match status" value="1"/>
</dbReference>
<keyword evidence="5 10" id="KW-0808">Transferase</keyword>
<dbReference type="InterPro" id="IPR001917">
    <property type="entry name" value="Aminotrans_II_pyridoxalP_BS"/>
</dbReference>
<dbReference type="Gene3D" id="3.90.1150.10">
    <property type="entry name" value="Aspartate Aminotransferase, domain 1"/>
    <property type="match status" value="1"/>
</dbReference>
<organism evidence="13">
    <name type="scientific">Methanotorris igneus (strain DSM 5666 / JCM 11834 / Kol 5)</name>
    <dbReference type="NCBI Taxonomy" id="880724"/>
    <lineage>
        <taxon>Archaea</taxon>
        <taxon>Methanobacteriati</taxon>
        <taxon>Methanobacteriota</taxon>
        <taxon>Methanomada group</taxon>
        <taxon>Methanococci</taxon>
        <taxon>Methanococcales</taxon>
        <taxon>Methanocaldococcaceae</taxon>
        <taxon>Methanotorris</taxon>
    </lineage>
</organism>
<evidence type="ECO:0000256" key="9">
    <source>
        <dbReference type="PIRSR" id="PIRSR604723-51"/>
    </source>
</evidence>
<dbReference type="InterPro" id="IPR015422">
    <property type="entry name" value="PyrdxlP-dep_Trfase_small"/>
</dbReference>
<sequence length="390" mass="44014">MFREKLKREIEIIKSNGLYRFLREKRDNILDFSSNDYLCLSKHPEVIEAVKEGLKYGVGSTGSRLTSGNINHQRLEEKIAEFKETERALVYSSGYATNVGVISALCKKGDLILSDKLNHASIIDGCRLSKADVLIYNHCDVEHLANLIEENWKKYNNLFIITDGVFSMDGDVAPLRDLKKIADEFNAILIIDDAHGTGVLGDGKGTLKHFNLKPSDNIIQIGTLSKAIGGLGGFVCGIDEVVEYLINTSRSFIYSTALPPHVVEGCIKAFEIIERGDVVKELQKNIKIANGIFKKNGFIKENNLTPIYPFIFKEKTMLIAEHLIKNNIFCVGIRYPTVPKGLERIRVSINVSHKKEDFELLCEKIKDIYQNHLNQTTNNPYPLYSRLFSQ</sequence>
<evidence type="ECO:0000256" key="1">
    <source>
        <dbReference type="ARBA" id="ARBA00001933"/>
    </source>
</evidence>
<comment type="catalytic activity">
    <reaction evidence="8 10">
        <text>6-carboxyhexanoyl-[ACP] + L-alanine + H(+) = (8S)-8-amino-7-oxononanoate + holo-[ACP] + CO2</text>
        <dbReference type="Rhea" id="RHEA:42288"/>
        <dbReference type="Rhea" id="RHEA-COMP:9685"/>
        <dbReference type="Rhea" id="RHEA-COMP:9955"/>
        <dbReference type="ChEBI" id="CHEBI:15378"/>
        <dbReference type="ChEBI" id="CHEBI:16526"/>
        <dbReference type="ChEBI" id="CHEBI:57972"/>
        <dbReference type="ChEBI" id="CHEBI:64479"/>
        <dbReference type="ChEBI" id="CHEBI:78846"/>
        <dbReference type="ChEBI" id="CHEBI:149468"/>
        <dbReference type="EC" id="2.3.1.47"/>
    </reaction>
</comment>
<evidence type="ECO:0000256" key="8">
    <source>
        <dbReference type="ARBA" id="ARBA00047715"/>
    </source>
</evidence>
<dbReference type="GO" id="GO:0030170">
    <property type="term" value="F:pyridoxal phosphate binding"/>
    <property type="evidence" value="ECO:0007669"/>
    <property type="project" value="InterPro"/>
</dbReference>
<dbReference type="STRING" id="880724.Metig_1268"/>
<dbReference type="Proteomes" id="UP000009227">
    <property type="component" value="Chromosome"/>
</dbReference>
<dbReference type="InterPro" id="IPR015421">
    <property type="entry name" value="PyrdxlP-dep_Trfase_major"/>
</dbReference>
<accession>F6BEC8</accession>
<dbReference type="PANTHER" id="PTHR13693:SF77">
    <property type="entry name" value="8-AMINO-7-OXONONANOATE SYNTHASE"/>
    <property type="match status" value="1"/>
</dbReference>
<dbReference type="HOGENOM" id="CLU_015846_11_3_2"/>
<feature type="modified residue" description="N6-(pyridoxal phosphate)lysine" evidence="9">
    <location>
        <position position="226"/>
    </location>
</feature>
<evidence type="ECO:0000256" key="10">
    <source>
        <dbReference type="RuleBase" id="RU003693"/>
    </source>
</evidence>
<gene>
    <name evidence="12" type="ordered locus">Metig_1268</name>
</gene>
<comment type="similarity">
    <text evidence="3 10">Belongs to the class-II pyridoxal-phosphate-dependent aminotransferase family. BioF subfamily.</text>
</comment>
<evidence type="ECO:0000256" key="2">
    <source>
        <dbReference type="ARBA" id="ARBA00004746"/>
    </source>
</evidence>
<dbReference type="GO" id="GO:0008710">
    <property type="term" value="F:8-amino-7-oxononanoate synthase activity"/>
    <property type="evidence" value="ECO:0007669"/>
    <property type="project" value="UniProtKB-UniRule"/>
</dbReference>
<feature type="domain" description="Aminotransferase class I/classII large" evidence="11">
    <location>
        <begin position="28"/>
        <end position="365"/>
    </location>
</feature>
<dbReference type="KEGG" id="mig:Metig_1268"/>
<dbReference type="PANTHER" id="PTHR13693">
    <property type="entry name" value="CLASS II AMINOTRANSFERASE/8-AMINO-7-OXONONANOATE SYNTHASE"/>
    <property type="match status" value="1"/>
</dbReference>
<dbReference type="Gene3D" id="3.40.640.10">
    <property type="entry name" value="Type I PLP-dependent aspartate aminotransferase-like (Major domain)"/>
    <property type="match status" value="1"/>
</dbReference>
<evidence type="ECO:0000256" key="5">
    <source>
        <dbReference type="ARBA" id="ARBA00022679"/>
    </source>
</evidence>
<dbReference type="GeneID" id="10644131"/>
<keyword evidence="12" id="KW-0012">Acyltransferase</keyword>
<comment type="pathway">
    <text evidence="2 10">Cofactor biosynthesis; biotin biosynthesis.</text>
</comment>
<proteinExistence type="inferred from homology"/>
<dbReference type="GO" id="GO:0009102">
    <property type="term" value="P:biotin biosynthetic process"/>
    <property type="evidence" value="ECO:0007669"/>
    <property type="project" value="UniProtKB-UniRule"/>
</dbReference>
<evidence type="ECO:0000256" key="7">
    <source>
        <dbReference type="ARBA" id="ARBA00022898"/>
    </source>
</evidence>
<keyword evidence="7 9" id="KW-0663">Pyridoxal phosphate</keyword>
<protein>
    <recommendedName>
        <fullName evidence="10">8-amino-7-ketopelargonate synthase</fullName>
        <ecNumber evidence="10">2.3.1.47</ecNumber>
    </recommendedName>
</protein>
<comment type="subunit">
    <text evidence="4 10">Homodimer.</text>
</comment>
<name>F6BEC8_METIK</name>
<dbReference type="InterPro" id="IPR004723">
    <property type="entry name" value="AONS_Archaea/Proteobacteria"/>
</dbReference>
<evidence type="ECO:0000256" key="4">
    <source>
        <dbReference type="ARBA" id="ARBA00011738"/>
    </source>
</evidence>
<evidence type="ECO:0000259" key="11">
    <source>
        <dbReference type="Pfam" id="PF00155"/>
    </source>
</evidence>
<dbReference type="RefSeq" id="WP_013799403.1">
    <property type="nucleotide sequence ID" value="NC_015562.1"/>
</dbReference>
<reference evidence="12 13" key="1">
    <citation type="submission" date="2011-05" db="EMBL/GenBank/DDBJ databases">
        <title>Complete sequence of Methanotorris igneus Kol 5.</title>
        <authorList>
            <consortium name="US DOE Joint Genome Institute"/>
            <person name="Lucas S."/>
            <person name="Han J."/>
            <person name="Lapidus A."/>
            <person name="Cheng J.-F."/>
            <person name="Goodwin L."/>
            <person name="Pitluck S."/>
            <person name="Peters L."/>
            <person name="Mikhailova N."/>
            <person name="Chertkov O."/>
            <person name="Han C."/>
            <person name="Tapia R."/>
            <person name="Land M."/>
            <person name="Hauser L."/>
            <person name="Kyrpides N."/>
            <person name="Ivanova N."/>
            <person name="Pagani I."/>
            <person name="Sieprawska-Lupa M."/>
            <person name="Whitman W."/>
            <person name="Woyke T."/>
        </authorList>
    </citation>
    <scope>NUCLEOTIDE SEQUENCE [LARGE SCALE GENOMIC DNA]</scope>
    <source>
        <strain evidence="13">DSM 5666 / JCM 11834 / Kol 5</strain>
    </source>
</reference>
<dbReference type="InterPro" id="IPR050087">
    <property type="entry name" value="AON_synthase_class-II"/>
</dbReference>
<dbReference type="NCBIfam" id="TIGR00858">
    <property type="entry name" value="bioF"/>
    <property type="match status" value="1"/>
</dbReference>
<dbReference type="EC" id="2.3.1.47" evidence="10"/>
<dbReference type="Pfam" id="PF00155">
    <property type="entry name" value="Aminotran_1_2"/>
    <property type="match status" value="1"/>
</dbReference>
<evidence type="ECO:0000313" key="12">
    <source>
        <dbReference type="EMBL" id="AEF96805.1"/>
    </source>
</evidence>
<comment type="cofactor">
    <cofactor evidence="1 9 10">
        <name>pyridoxal 5'-phosphate</name>
        <dbReference type="ChEBI" id="CHEBI:597326"/>
    </cofactor>
</comment>
<dbReference type="InterPro" id="IPR004839">
    <property type="entry name" value="Aminotransferase_I/II_large"/>
</dbReference>
<dbReference type="SUPFAM" id="SSF53383">
    <property type="entry name" value="PLP-dependent transferases"/>
    <property type="match status" value="1"/>
</dbReference>
<dbReference type="EMBL" id="CP002737">
    <property type="protein sequence ID" value="AEF96805.1"/>
    <property type="molecule type" value="Genomic_DNA"/>
</dbReference>
<evidence type="ECO:0000256" key="6">
    <source>
        <dbReference type="ARBA" id="ARBA00022756"/>
    </source>
</evidence>
<comment type="function">
    <text evidence="10">Catalyzes the decarboxylative condensation of pimeloyl-[acyl-carrier protein] and L-alanine to produce 8-amino-7-oxononanoate (AON), [acyl-carrier protein], and carbon dioxide.</text>
</comment>
<dbReference type="AlphaFoldDB" id="F6BEC8"/>
<dbReference type="CDD" id="cd06454">
    <property type="entry name" value="KBL_like"/>
    <property type="match status" value="1"/>
</dbReference>
<keyword evidence="6" id="KW-0093">Biotin biosynthesis</keyword>
<evidence type="ECO:0000313" key="13">
    <source>
        <dbReference type="Proteomes" id="UP000009227"/>
    </source>
</evidence>
<dbReference type="InterPro" id="IPR015424">
    <property type="entry name" value="PyrdxlP-dep_Trfase"/>
</dbReference>
<keyword evidence="13" id="KW-1185">Reference proteome</keyword>
<evidence type="ECO:0000256" key="3">
    <source>
        <dbReference type="ARBA" id="ARBA00010008"/>
    </source>
</evidence>